<reference evidence="1 2" key="1">
    <citation type="submission" date="2019-06" db="EMBL/GenBank/DDBJ databases">
        <title>A chromosomal-level reference genome of Carpinus fangiana (Coryloideae, Betulaceae).</title>
        <authorList>
            <person name="Yang X."/>
            <person name="Wang Z."/>
            <person name="Zhang L."/>
            <person name="Hao G."/>
            <person name="Liu J."/>
            <person name="Yang Y."/>
        </authorList>
    </citation>
    <scope>NUCLEOTIDE SEQUENCE [LARGE SCALE GENOMIC DNA]</scope>
    <source>
        <strain evidence="1">Cfa_2016G</strain>
        <tissue evidence="1">Leaf</tissue>
    </source>
</reference>
<dbReference type="InterPro" id="IPR036561">
    <property type="entry name" value="MAM33_sf"/>
</dbReference>
<protein>
    <recommendedName>
        <fullName evidence="3">Mitochondrial glycoprotein</fullName>
    </recommendedName>
</protein>
<evidence type="ECO:0008006" key="3">
    <source>
        <dbReference type="Google" id="ProtNLM"/>
    </source>
</evidence>
<accession>A0A5N6RJY2</accession>
<name>A0A5N6RJY2_9ROSI</name>
<dbReference type="Proteomes" id="UP000327013">
    <property type="component" value="Chromosome 7"/>
</dbReference>
<dbReference type="EMBL" id="CM017327">
    <property type="protein sequence ID" value="KAE8099333.1"/>
    <property type="molecule type" value="Genomic_DNA"/>
</dbReference>
<keyword evidence="2" id="KW-1185">Reference proteome</keyword>
<dbReference type="AlphaFoldDB" id="A0A5N6RJY2"/>
<dbReference type="InterPro" id="IPR003428">
    <property type="entry name" value="MAM33"/>
</dbReference>
<dbReference type="GO" id="GO:0005759">
    <property type="term" value="C:mitochondrial matrix"/>
    <property type="evidence" value="ECO:0007669"/>
    <property type="project" value="InterPro"/>
</dbReference>
<dbReference type="Gene3D" id="3.10.280.10">
    <property type="entry name" value="Mitochondrial glycoprotein"/>
    <property type="match status" value="1"/>
</dbReference>
<sequence length="252" mass="28728">MASYSVLRWVSSSVLPLAGSTRAFRIVVSGALTAEKAHALSRRSFVPTLRFCSASTDKSLIRVLESEIQCAEDPTKKMTGSNFSYRENDDGLPVGSPLQIEDRPRERTVLLTISFDDEIIKVEADIPQIGTEDEDDKKDDIETIPLFVTITQKSGMSLQIGVTASYSTSEIYTDSLAMKQPEVFEDQLAYEGPEFYDLDENLQKAFLKYLAIRGIDFNTFDFMPHHMLKKRHREYFLWLEKIKNFIEKPPHL</sequence>
<evidence type="ECO:0000313" key="1">
    <source>
        <dbReference type="EMBL" id="KAE8099333.1"/>
    </source>
</evidence>
<dbReference type="OrthoDB" id="278212at2759"/>
<dbReference type="Pfam" id="PF02330">
    <property type="entry name" value="MAM33"/>
    <property type="match status" value="1"/>
</dbReference>
<dbReference type="PANTHER" id="PTHR10826:SF27">
    <property type="entry name" value="OS06G0326500 PROTEIN"/>
    <property type="match status" value="1"/>
</dbReference>
<dbReference type="PANTHER" id="PTHR10826">
    <property type="entry name" value="COMPLEMENT COMPONENT 1"/>
    <property type="match status" value="1"/>
</dbReference>
<organism evidence="1 2">
    <name type="scientific">Carpinus fangiana</name>
    <dbReference type="NCBI Taxonomy" id="176857"/>
    <lineage>
        <taxon>Eukaryota</taxon>
        <taxon>Viridiplantae</taxon>
        <taxon>Streptophyta</taxon>
        <taxon>Embryophyta</taxon>
        <taxon>Tracheophyta</taxon>
        <taxon>Spermatophyta</taxon>
        <taxon>Magnoliopsida</taxon>
        <taxon>eudicotyledons</taxon>
        <taxon>Gunneridae</taxon>
        <taxon>Pentapetalae</taxon>
        <taxon>rosids</taxon>
        <taxon>fabids</taxon>
        <taxon>Fagales</taxon>
        <taxon>Betulaceae</taxon>
        <taxon>Carpinus</taxon>
    </lineage>
</organism>
<proteinExistence type="predicted"/>
<dbReference type="SUPFAM" id="SSF54529">
    <property type="entry name" value="Mitochondrial glycoprotein MAM33-like"/>
    <property type="match status" value="1"/>
</dbReference>
<gene>
    <name evidence="1" type="ORF">FH972_017325</name>
</gene>
<evidence type="ECO:0000313" key="2">
    <source>
        <dbReference type="Proteomes" id="UP000327013"/>
    </source>
</evidence>